<evidence type="ECO:0000256" key="7">
    <source>
        <dbReference type="ARBA" id="ARBA00023136"/>
    </source>
</evidence>
<feature type="transmembrane region" description="Helical" evidence="11">
    <location>
        <begin position="184"/>
        <end position="203"/>
    </location>
</feature>
<dbReference type="InterPro" id="IPR000832">
    <property type="entry name" value="GPCR_2_secretin-like"/>
</dbReference>
<feature type="region of interest" description="Disordered" evidence="10">
    <location>
        <begin position="497"/>
        <end position="566"/>
    </location>
</feature>
<evidence type="ECO:0000256" key="2">
    <source>
        <dbReference type="ARBA" id="ARBA00005314"/>
    </source>
</evidence>
<dbReference type="PANTHER" id="PTHR45620">
    <property type="entry name" value="PDF RECEPTOR-LIKE PROTEIN-RELATED"/>
    <property type="match status" value="1"/>
</dbReference>
<feature type="transmembrane region" description="Helical" evidence="11">
    <location>
        <begin position="406"/>
        <end position="423"/>
    </location>
</feature>
<proteinExistence type="inferred from homology"/>
<keyword evidence="8" id="KW-0675">Receptor</keyword>
<keyword evidence="7 11" id="KW-0472">Membrane</keyword>
<dbReference type="PRINTS" id="PR00249">
    <property type="entry name" value="GPCRSECRETIN"/>
</dbReference>
<dbReference type="InterPro" id="IPR017981">
    <property type="entry name" value="GPCR_2-like_7TM"/>
</dbReference>
<dbReference type="PANTHER" id="PTHR45620:SF7">
    <property type="entry name" value="PARATHYROID HORMONE 2 RECEPTOR"/>
    <property type="match status" value="1"/>
</dbReference>
<name>A0ABN7T3F9_OIKDI</name>
<evidence type="ECO:0000313" key="14">
    <source>
        <dbReference type="EMBL" id="CAG5109855.1"/>
    </source>
</evidence>
<feature type="domain" description="G-protein coupled receptors family 2 profile 2" evidence="13">
    <location>
        <begin position="301"/>
        <end position="468"/>
    </location>
</feature>
<dbReference type="Proteomes" id="UP001158576">
    <property type="component" value="Chromosome 2"/>
</dbReference>
<feature type="transmembrane region" description="Helical" evidence="11">
    <location>
        <begin position="215"/>
        <end position="238"/>
    </location>
</feature>
<evidence type="ECO:0000256" key="11">
    <source>
        <dbReference type="SAM" id="Phobius"/>
    </source>
</evidence>
<keyword evidence="9" id="KW-0807">Transducer</keyword>
<dbReference type="Gene3D" id="4.10.1240.10">
    <property type="entry name" value="GPCR, family 2, extracellular hormone receptor domain"/>
    <property type="match status" value="1"/>
</dbReference>
<sequence length="566" mass="65202">MALELKNLKKLLTDPKIHTFLLFSVIFCGGLFLIGLQVYRSRDSIGLECEITQLNPNITDRIHADRIYCEETMMANLREFVDNMRENNHSWCDFHHHNVGHHKTSDKSETHACFPSVPAGMEIEVTCPMNSTAFYWDRPQKTVKRECNNNGTWNAPEGHCGCHYDVLKWDRIAYYFSGFQKFKVMLVLFSATSLIFGAFILRLNSLHCTRNSIHLNLFSACLLYNIVDLVVFFFAIAIRKSGDNYILQESEISSMEDLSLEDYSHSESQSKSEEETNEQSEFVGKRLQKLLCRGKDTMTIYSLLAIYTWVLIEANIFEPSKIVANVLYRHEESVCWDSNMVEPENRWIGWIYDVPKKILLLAATVFFFSVLRILWSKLSTTQKLTTLTQSAQENRGADVTGNLPKLTQIVRASIILVIVYGIWDFKELFLHQDEFSPETLGWWIVMLIDILIDSIRGFFIASVYCFSNTEVRQELTRWYRRRCVSNELRRARQSGQYAGMRLSRRPSQLSRDPSTFETRLPQNSVISNTVDSSDPEGADGSRHPKLMTGRSTESRDNSTFSAVSSN</sequence>
<evidence type="ECO:0000259" key="12">
    <source>
        <dbReference type="PROSITE" id="PS50227"/>
    </source>
</evidence>
<gene>
    <name evidence="14" type="ORF">OKIOD_LOCUS13098</name>
</gene>
<dbReference type="PROSITE" id="PS50261">
    <property type="entry name" value="G_PROTEIN_RECEP_F2_4"/>
    <property type="match status" value="1"/>
</dbReference>
<feature type="transmembrane region" description="Helical" evidence="11">
    <location>
        <begin position="20"/>
        <end position="39"/>
    </location>
</feature>
<dbReference type="InterPro" id="IPR036445">
    <property type="entry name" value="GPCR_2_extracell_dom_sf"/>
</dbReference>
<dbReference type="EMBL" id="OU015567">
    <property type="protein sequence ID" value="CAG5109855.1"/>
    <property type="molecule type" value="Genomic_DNA"/>
</dbReference>
<protein>
    <submittedName>
        <fullName evidence="14">Oidioi.mRNA.OKI2018_I69.chr2.g4333.t2.cds</fullName>
    </submittedName>
</protein>
<keyword evidence="4 11" id="KW-0812">Transmembrane</keyword>
<dbReference type="InterPro" id="IPR050332">
    <property type="entry name" value="GPCR_2"/>
</dbReference>
<evidence type="ECO:0000256" key="3">
    <source>
        <dbReference type="ARBA" id="ARBA00022475"/>
    </source>
</evidence>
<dbReference type="SUPFAM" id="SSF111418">
    <property type="entry name" value="Hormone receptor domain"/>
    <property type="match status" value="1"/>
</dbReference>
<evidence type="ECO:0000256" key="8">
    <source>
        <dbReference type="ARBA" id="ARBA00023170"/>
    </source>
</evidence>
<comment type="subcellular location">
    <subcellularLocation>
        <location evidence="1">Cell membrane</location>
        <topology evidence="1">Multi-pass membrane protein</topology>
    </subcellularLocation>
</comment>
<evidence type="ECO:0000256" key="4">
    <source>
        <dbReference type="ARBA" id="ARBA00022692"/>
    </source>
</evidence>
<feature type="compositionally biased region" description="Polar residues" evidence="10">
    <location>
        <begin position="505"/>
        <end position="532"/>
    </location>
</feature>
<keyword evidence="15" id="KW-1185">Reference proteome</keyword>
<feature type="transmembrane region" description="Helical" evidence="11">
    <location>
        <begin position="443"/>
        <end position="467"/>
    </location>
</feature>
<keyword evidence="3" id="KW-1003">Cell membrane</keyword>
<feature type="transmembrane region" description="Helical" evidence="11">
    <location>
        <begin position="298"/>
        <end position="317"/>
    </location>
</feature>
<dbReference type="PROSITE" id="PS50227">
    <property type="entry name" value="G_PROTEIN_RECEP_F2_3"/>
    <property type="match status" value="1"/>
</dbReference>
<feature type="domain" description="G-protein coupled receptors family 2 profile 1" evidence="12">
    <location>
        <begin position="68"/>
        <end position="166"/>
    </location>
</feature>
<feature type="transmembrane region" description="Helical" evidence="11">
    <location>
        <begin position="358"/>
        <end position="375"/>
    </location>
</feature>
<evidence type="ECO:0000256" key="10">
    <source>
        <dbReference type="SAM" id="MobiDB-lite"/>
    </source>
</evidence>
<evidence type="ECO:0000256" key="5">
    <source>
        <dbReference type="ARBA" id="ARBA00022989"/>
    </source>
</evidence>
<dbReference type="Gene3D" id="1.20.1070.10">
    <property type="entry name" value="Rhodopsin 7-helix transmembrane proteins"/>
    <property type="match status" value="2"/>
</dbReference>
<accession>A0ABN7T3F9</accession>
<evidence type="ECO:0000256" key="6">
    <source>
        <dbReference type="ARBA" id="ARBA00023040"/>
    </source>
</evidence>
<organism evidence="14 15">
    <name type="scientific">Oikopleura dioica</name>
    <name type="common">Tunicate</name>
    <dbReference type="NCBI Taxonomy" id="34765"/>
    <lineage>
        <taxon>Eukaryota</taxon>
        <taxon>Metazoa</taxon>
        <taxon>Chordata</taxon>
        <taxon>Tunicata</taxon>
        <taxon>Appendicularia</taxon>
        <taxon>Copelata</taxon>
        <taxon>Oikopleuridae</taxon>
        <taxon>Oikopleura</taxon>
    </lineage>
</organism>
<evidence type="ECO:0000256" key="1">
    <source>
        <dbReference type="ARBA" id="ARBA00004651"/>
    </source>
</evidence>
<dbReference type="InterPro" id="IPR001879">
    <property type="entry name" value="GPCR_2_extracellular_dom"/>
</dbReference>
<keyword evidence="5 11" id="KW-1133">Transmembrane helix</keyword>
<evidence type="ECO:0000313" key="15">
    <source>
        <dbReference type="Proteomes" id="UP001158576"/>
    </source>
</evidence>
<dbReference type="Pfam" id="PF00002">
    <property type="entry name" value="7tm_2"/>
    <property type="match status" value="2"/>
</dbReference>
<evidence type="ECO:0000256" key="9">
    <source>
        <dbReference type="ARBA" id="ARBA00023224"/>
    </source>
</evidence>
<comment type="similarity">
    <text evidence="2">Belongs to the G-protein coupled receptor 2 family.</text>
</comment>
<evidence type="ECO:0000259" key="13">
    <source>
        <dbReference type="PROSITE" id="PS50261"/>
    </source>
</evidence>
<reference evidence="14 15" key="1">
    <citation type="submission" date="2021-04" db="EMBL/GenBank/DDBJ databases">
        <authorList>
            <person name="Bliznina A."/>
        </authorList>
    </citation>
    <scope>NUCLEOTIDE SEQUENCE [LARGE SCALE GENOMIC DNA]</scope>
</reference>
<keyword evidence="6" id="KW-0297">G-protein coupled receptor</keyword>
<feature type="compositionally biased region" description="Polar residues" evidence="10">
    <location>
        <begin position="557"/>
        <end position="566"/>
    </location>
</feature>